<dbReference type="AlphaFoldDB" id="A0A936Z3E6"/>
<comment type="caution">
    <text evidence="1">The sequence shown here is derived from an EMBL/GenBank/DDBJ whole genome shotgun (WGS) entry which is preliminary data.</text>
</comment>
<gene>
    <name evidence="1" type="ORF">JJ685_17185</name>
</gene>
<dbReference type="Proteomes" id="UP000599109">
    <property type="component" value="Unassembled WGS sequence"/>
</dbReference>
<evidence type="ECO:0000313" key="2">
    <source>
        <dbReference type="Proteomes" id="UP000599109"/>
    </source>
</evidence>
<proteinExistence type="predicted"/>
<reference evidence="1 2" key="1">
    <citation type="journal article" date="2017" name="Int. J. Syst. Evol. Microbiol.">
        <title>Ramlibacter monticola sp. nov., isolated from forest soil.</title>
        <authorList>
            <person name="Chaudhary D.K."/>
            <person name="Kim J."/>
        </authorList>
    </citation>
    <scope>NUCLEOTIDE SEQUENCE [LARGE SCALE GENOMIC DNA]</scope>
    <source>
        <strain evidence="1 2">KACC 19175</strain>
    </source>
</reference>
<accession>A0A936Z3E6</accession>
<dbReference type="EMBL" id="JAEQNE010000004">
    <property type="protein sequence ID" value="MBL0392875.1"/>
    <property type="molecule type" value="Genomic_DNA"/>
</dbReference>
<dbReference type="RefSeq" id="WP_201675547.1">
    <property type="nucleotide sequence ID" value="NZ_JAEQNE010000004.1"/>
</dbReference>
<evidence type="ECO:0000313" key="1">
    <source>
        <dbReference type="EMBL" id="MBL0392875.1"/>
    </source>
</evidence>
<name>A0A936Z3E6_9BURK</name>
<protein>
    <submittedName>
        <fullName evidence="1">Uncharacterized protein</fullName>
    </submittedName>
</protein>
<sequence length="120" mass="13860">MISHSPEQAAIASDLARRLTAYEDGLRELLQRRWDPELYRELSDRFDEMQMQATLLPKLGVSWTELLITRVDLTHALWSLSSPSRMNGKVVAFHARHKVLIEEVRRKCLEYVAKGERVGA</sequence>
<keyword evidence="2" id="KW-1185">Reference proteome</keyword>
<organism evidence="1 2">
    <name type="scientific">Ramlibacter monticola</name>
    <dbReference type="NCBI Taxonomy" id="1926872"/>
    <lineage>
        <taxon>Bacteria</taxon>
        <taxon>Pseudomonadati</taxon>
        <taxon>Pseudomonadota</taxon>
        <taxon>Betaproteobacteria</taxon>
        <taxon>Burkholderiales</taxon>
        <taxon>Comamonadaceae</taxon>
        <taxon>Ramlibacter</taxon>
    </lineage>
</organism>